<evidence type="ECO:0000313" key="2">
    <source>
        <dbReference type="EMBL" id="KAJ4448896.1"/>
    </source>
</evidence>
<protein>
    <submittedName>
        <fullName evidence="2">Uncharacterized protein</fullName>
    </submittedName>
</protein>
<feature type="region of interest" description="Disordered" evidence="1">
    <location>
        <begin position="1898"/>
        <end position="1929"/>
    </location>
</feature>
<feature type="compositionally biased region" description="Polar residues" evidence="1">
    <location>
        <begin position="2003"/>
        <end position="2016"/>
    </location>
</feature>
<evidence type="ECO:0000256" key="1">
    <source>
        <dbReference type="SAM" id="MobiDB-lite"/>
    </source>
</evidence>
<proteinExistence type="predicted"/>
<evidence type="ECO:0000313" key="3">
    <source>
        <dbReference type="Proteomes" id="UP001148838"/>
    </source>
</evidence>
<dbReference type="Proteomes" id="UP001148838">
    <property type="component" value="Unassembled WGS sequence"/>
</dbReference>
<accession>A0ABQ8TS03</accession>
<keyword evidence="3" id="KW-1185">Reference proteome</keyword>
<feature type="region of interest" description="Disordered" evidence="1">
    <location>
        <begin position="1990"/>
        <end position="2023"/>
    </location>
</feature>
<comment type="caution">
    <text evidence="2">The sequence shown here is derived from an EMBL/GenBank/DDBJ whole genome shotgun (WGS) entry which is preliminary data.</text>
</comment>
<feature type="region of interest" description="Disordered" evidence="1">
    <location>
        <begin position="796"/>
        <end position="816"/>
    </location>
</feature>
<dbReference type="EMBL" id="JAJSOF020000003">
    <property type="protein sequence ID" value="KAJ4448896.1"/>
    <property type="molecule type" value="Genomic_DNA"/>
</dbReference>
<gene>
    <name evidence="2" type="ORF">ANN_00287</name>
</gene>
<feature type="compositionally biased region" description="Polar residues" evidence="1">
    <location>
        <begin position="796"/>
        <end position="811"/>
    </location>
</feature>
<sequence length="2768" mass="306814">MAGLCEAGNEPSSSLEASKKVSSVRLMGLQPHANIMMQFGAEHSPAPCSSSATDSAKIDGQTYLGIEVPRGADHRNILLHKIGSYLTVVMKALASSVEPHQDQDGSSTHLDFHVNAELKDPQGHVSVTDTHSDDCEGQNNREGPPPVINWHLNPAAQIQPHSRFEHPLHYHWYPFNTEWSRQSPSSPEIIDQKQSPTEILTTNSPTETPNLPSKITQLKTTAGTPTVNILNQTPEKPSSATGIHQLTPPISGVHPWQVESHYSIGHLPLSVPKYPHKITSVSEEGTHSGSGGIAWTGNGGLFTEDENIANERSTVTSSSDPLPSVAGLLSGTGDILGTDNDSPLSEVGDTVNSIAAIGTASQSLSDVGDVLGTSDPADPVSSVGGLLSGTGDILDTDNDSPLSEVGDIVNGVAALGTASQSLSDVGDVLGTSDPGDPAPSVGGLLSGTGDILGTDNDSPLSEVGDIVNTVAAIGTASQSLSDAGDVLGTSNDGLLSSDPSPSGLNVLGTVGGLLSDVGNVLGTSNGGLLSGNTSPTGLNVLGTVGGLLSDVEDILGTSNGGLLSSEIPVLPSDLNILGTADNLLSGTGDIIGKSNESLNSNHQLSSALKALAAAGSLGTLDRIVPSGGQLLHLDLSLPSSQVVPIPLTEHNNKDFLKEYKPNPQKHSAYEDKLHGIEKDYSISADDLLPTNGKASEMVWSGLPSGNNEILHLDISLPASQNSLTLLNQLLNLNSNSLQNLINLSGEQELGQSLSNENVIKELDVINLDSNEEDDEIGDIGISDITVVEIDDHPQTLLRSEQPETSHTNTAATRELSTEELTPPIVHSISNIVPIPKFNTVSSLHNPVTGAFVSKEDEVVNLNIPVQYNTNNIVISYPDDKIVSSSVEHATHVIPISSEISEIEFETPCSDDVETEKELVILPDATSPSTLRNHQTYLLTHNSQLPINPTSINNQNPIYEGVSWNTDDKSSNSHISSIHPWSSNHIVHTVESKTPLISTDNPSIKSYYHIEKSESPVSLLERHKVAASSSDKITTNIESVKSTKINPFNSLTKLEVVKTNTVHDSRPKSDIKLPSPIFDNSYQHSIKSTSKFRSNGYQLHQPDGELQKYLYYKHFSRNRDRSLDSHEVTNEMNVINNYPKSNAEYEVHTGTETDSYKFIQPVEHSGLVEYVNEEKLKSNTEETDQIEHLKSVMNYFGTKGKSFQKEELKYGIRSDRMLDDDISEEKKDYFIQQPSNEYVTDDDTYRSATLAIPIEEIYMRSPLEEKELLVDRDTVHHHIHKQEDYGNADNEYSLKSNDMLLKNLDIIPSLHQQDVDVRTENEMYFGPPDYHQNIIPSMSHKMATYGAPESEGLYDIPLSSNYRILEDSDHSNILIPGRASDVGTSAFETITFLPGFTDSFIPETTYTPLIYRSNHESFVPESADDTYINTERNIVTSGEVENKDFIMPVYSGEMYYGTHDLEPQTSYNQDVSQQTNMDHGVNSSIEGDIPLQHMTLVDQLNSLQENNETRFNETRQELLTTELQSFEKDAKKTSEVNATEVNLGENHNSKVYSHAVSHDGESVGSPQIGINTINKPTPKFRSIDYHSNSYHVESPHSTVDKLKSTFHLDDQNVHHSNNMKSETLHSVDFTQGNHLHSPLHQKEYPESDLQFGHEFHSKYRENPGLPEENSQFISAVTQEDVNRSEHVLALKTVTENIPSSESYEYDREKFSLQSHPHSSDMKTVSPLHESHKHFPESITNYESHPYLSPLNFHIENDPSQNYETGIHLNSNHNLQNSQEFQEPLNNRNDETLEFKTDMHLTPTHQTPAIHSDLQLNSDISYSSERHVPVTPKREIYVPVPLPNDSHKLESETGEVPVLEDEVNSHLFFHTSPSSEVYTTGGQQFFLKGALSTQDIISDSQVEENDSYEQRSIETSTTKSENESDFLEESQFSESFVKSNAEYQEPKPAQNSYEQNKSPFLKMNDDFEGVKKQEISPFEIDEFSIKTKNKKYHPTLEDSDETHLESGSSEIQSKISPTSHEKFQSEQAEVYSLHTLLHNGGLSSEKLDLPKGEYSISSEHRVVTASQPDTKLYSSLETYSPNPWNDNLEGSHILKSGVSHDIELHTPSNPHLSGLLHEEEKPRASGEIYSHIQTSDLAESHDIPSHDAYNSFDKLPTHKKSVHLSPSFSYPTSLEYNPIILPYHEPSGFLGSLHSGIEGEKLVYKQEITGSEDGIHSLSKEIGIGRKNLMHHYKNHDILLPRLEVHTSSEIEKEDILPQKALHLEEISHMPPNIANEETEASNHKIVPRIITHHTFREDSDLDFDNKGKHYKLVPKVSIGEGNEAPVLDVNIDNLSQTSDTPTSLLFGVQEEKIINFQNKENNNDTHVKSFHDSLEESESNIPTRFEISDHHILSQYGPRVQQTTERTITSSPETYVTTRSTWPKRNDEEIMRKENEKSRESFLRKLAITEPSDYVLGELPEQYSTQNSYHTTVYPVTLLSDTEHEFLLNGPLPNKISQIEYVNEVPITTLVSTENIETYPVGSQEIVYPISRMYEEIHSSAPLHHVDHHQTQTDVNFQTTHDVLTATTVPSIAEYIVSAHNNQPSYFDVGVKRALRSKISSPSYYDEQSRHHQAVEHNQQSNPEEERSSATIDTYKISQPYASSYHEVDRPIYVIQPAVSSRGDMSSSLGDSKVLSDHQKEGNMSPYHVMDHPHHVILREDELDLSKPLPVALAEKNALYDPDSGALVPYYGDVDRPRIICLTEQRDNLEILKSLRDDITKLKQKLNCE</sequence>
<feature type="region of interest" description="Disordered" evidence="1">
    <location>
        <begin position="2601"/>
        <end position="2629"/>
    </location>
</feature>
<reference evidence="2 3" key="1">
    <citation type="journal article" date="2022" name="Allergy">
        <title>Genome assembly and annotation of Periplaneta americana reveal a comprehensive cockroach allergen profile.</title>
        <authorList>
            <person name="Wang L."/>
            <person name="Xiong Q."/>
            <person name="Saelim N."/>
            <person name="Wang L."/>
            <person name="Nong W."/>
            <person name="Wan A.T."/>
            <person name="Shi M."/>
            <person name="Liu X."/>
            <person name="Cao Q."/>
            <person name="Hui J.H.L."/>
            <person name="Sookrung N."/>
            <person name="Leung T.F."/>
            <person name="Tungtrongchitr A."/>
            <person name="Tsui S.K.W."/>
        </authorList>
    </citation>
    <scope>NUCLEOTIDE SEQUENCE [LARGE SCALE GENOMIC DNA]</scope>
    <source>
        <strain evidence="2">PWHHKU_190912</strain>
    </source>
</reference>
<name>A0ABQ8TS03_PERAM</name>
<organism evidence="2 3">
    <name type="scientific">Periplaneta americana</name>
    <name type="common">American cockroach</name>
    <name type="synonym">Blatta americana</name>
    <dbReference type="NCBI Taxonomy" id="6978"/>
    <lineage>
        <taxon>Eukaryota</taxon>
        <taxon>Metazoa</taxon>
        <taxon>Ecdysozoa</taxon>
        <taxon>Arthropoda</taxon>
        <taxon>Hexapoda</taxon>
        <taxon>Insecta</taxon>
        <taxon>Pterygota</taxon>
        <taxon>Neoptera</taxon>
        <taxon>Polyneoptera</taxon>
        <taxon>Dictyoptera</taxon>
        <taxon>Blattodea</taxon>
        <taxon>Blattoidea</taxon>
        <taxon>Blattidae</taxon>
        <taxon>Blattinae</taxon>
        <taxon>Periplaneta</taxon>
    </lineage>
</organism>